<sequence>MKRKTASFTGMRPIFTGSPSIVQGGFNLDVEGQKFRVGDVVPAGTLAIFNETTRKVQVIKTAKVVEVDNENNKKVTLYVDEFYAPCFAVGDSVLKVGAVTGTFASAPTITAIDNGNCLNNTGNVYVVTLSAAITGLKAGDVLTEVVKDSSNNAAERGKANSVLFREYEVSEFETGVDVSADTMQYALYERRVPPIPSSQKDSTGMFLSANPHVKLTQSY</sequence>
<evidence type="ECO:0000313" key="1">
    <source>
        <dbReference type="EMBL" id="RHK53086.1"/>
    </source>
</evidence>
<keyword evidence="2" id="KW-1185">Reference proteome</keyword>
<organism evidence="1 2">
    <name type="scientific">Leyella stercorea</name>
    <dbReference type="NCBI Taxonomy" id="363265"/>
    <lineage>
        <taxon>Bacteria</taxon>
        <taxon>Pseudomonadati</taxon>
        <taxon>Bacteroidota</taxon>
        <taxon>Bacteroidia</taxon>
        <taxon>Bacteroidales</taxon>
        <taxon>Prevotellaceae</taxon>
        <taxon>Leyella</taxon>
    </lineage>
</organism>
<dbReference type="EMBL" id="QRNO01000002">
    <property type="protein sequence ID" value="RHK53086.1"/>
    <property type="molecule type" value="Genomic_DNA"/>
</dbReference>
<gene>
    <name evidence="1" type="ORF">DW060_01095</name>
</gene>
<dbReference type="OrthoDB" id="1082601at2"/>
<dbReference type="AlphaFoldDB" id="A0A3R6FN03"/>
<dbReference type="Proteomes" id="UP000286598">
    <property type="component" value="Unassembled WGS sequence"/>
</dbReference>
<accession>A0A3R6FN03</accession>
<comment type="caution">
    <text evidence="1">The sequence shown here is derived from an EMBL/GenBank/DDBJ whole genome shotgun (WGS) entry which is preliminary data.</text>
</comment>
<proteinExistence type="predicted"/>
<protein>
    <submittedName>
        <fullName evidence="1">Uncharacterized protein</fullName>
    </submittedName>
</protein>
<name>A0A3R6FN03_9BACT</name>
<reference evidence="1 2" key="1">
    <citation type="submission" date="2018-08" db="EMBL/GenBank/DDBJ databases">
        <title>A genome reference for cultivated species of the human gut microbiota.</title>
        <authorList>
            <person name="Zou Y."/>
            <person name="Xue W."/>
            <person name="Luo G."/>
        </authorList>
    </citation>
    <scope>NUCLEOTIDE SEQUENCE [LARGE SCALE GENOMIC DNA]</scope>
    <source>
        <strain evidence="1 2">AF42-9</strain>
    </source>
</reference>
<evidence type="ECO:0000313" key="2">
    <source>
        <dbReference type="Proteomes" id="UP000286598"/>
    </source>
</evidence>